<comment type="similarity">
    <text evidence="1">Belongs to the HpcH/HpaI aldolase family.</text>
</comment>
<evidence type="ECO:0000313" key="6">
    <source>
        <dbReference type="EMBL" id="MFK4271818.1"/>
    </source>
</evidence>
<dbReference type="Proteomes" id="UP001620295">
    <property type="component" value="Unassembled WGS sequence"/>
</dbReference>
<protein>
    <submittedName>
        <fullName evidence="6">HpcH/HpaI aldolase/citrate lyase family protein</fullName>
    </submittedName>
</protein>
<comment type="caution">
    <text evidence="6">The sequence shown here is derived from an EMBL/GenBank/DDBJ whole genome shotgun (WGS) entry which is preliminary data.</text>
</comment>
<evidence type="ECO:0000256" key="1">
    <source>
        <dbReference type="ARBA" id="ARBA00005568"/>
    </source>
</evidence>
<keyword evidence="3 6" id="KW-0456">Lyase</keyword>
<organism evidence="6 7">
    <name type="scientific">Streptomyces milbemycinicus</name>
    <dbReference type="NCBI Taxonomy" id="476552"/>
    <lineage>
        <taxon>Bacteria</taxon>
        <taxon>Bacillati</taxon>
        <taxon>Actinomycetota</taxon>
        <taxon>Actinomycetes</taxon>
        <taxon>Kitasatosporales</taxon>
        <taxon>Streptomycetaceae</taxon>
        <taxon>Streptomyces</taxon>
    </lineage>
</organism>
<evidence type="ECO:0000313" key="7">
    <source>
        <dbReference type="Proteomes" id="UP001620295"/>
    </source>
</evidence>
<dbReference type="InterPro" id="IPR040442">
    <property type="entry name" value="Pyrv_kinase-like_dom_sf"/>
</dbReference>
<dbReference type="Gene3D" id="3.20.20.60">
    <property type="entry name" value="Phosphoenolpyruvate-binding domains"/>
    <property type="match status" value="1"/>
</dbReference>
<name>A0ABW8M0W9_9ACTN</name>
<proteinExistence type="inferred from homology"/>
<evidence type="ECO:0000256" key="3">
    <source>
        <dbReference type="ARBA" id="ARBA00023239"/>
    </source>
</evidence>
<dbReference type="InterPro" id="IPR050251">
    <property type="entry name" value="HpcH-HpaI_aldolase"/>
</dbReference>
<feature type="region of interest" description="Disordered" evidence="4">
    <location>
        <begin position="1"/>
        <end position="27"/>
    </location>
</feature>
<dbReference type="GO" id="GO:0016829">
    <property type="term" value="F:lyase activity"/>
    <property type="evidence" value="ECO:0007669"/>
    <property type="project" value="UniProtKB-KW"/>
</dbReference>
<feature type="compositionally biased region" description="Polar residues" evidence="4">
    <location>
        <begin position="12"/>
        <end position="26"/>
    </location>
</feature>
<feature type="domain" description="HpcH/HpaI aldolase/citrate lyase" evidence="5">
    <location>
        <begin position="30"/>
        <end position="247"/>
    </location>
</feature>
<sequence>MTYDAASRHPHSQPSKRTSVGFTSPSRGAWCTDASSGTVARLALHRFDWVCIDMQHGRYGHAELLDVARGRREQTSADLVVRVPSPEFTGIGFALDVGATALIVPQIDSAENARAAVDAAFYPPLGRRSYGQIHPTWGAPAKDVAQANQDTICAVMIESAAALKNVESIAAVPGVGMLFVGPYDLSLSLGTTVQDLLADHSNDSALGRISAAAHRNGLMVGAYGGEPSTARRFADRGFTCTAWATDIWMAQTGAEAAFVDVVSNAVS</sequence>
<evidence type="ECO:0000259" key="5">
    <source>
        <dbReference type="Pfam" id="PF03328"/>
    </source>
</evidence>
<dbReference type="SUPFAM" id="SSF51621">
    <property type="entry name" value="Phosphoenolpyruvate/pyruvate domain"/>
    <property type="match status" value="1"/>
</dbReference>
<keyword evidence="2" id="KW-0479">Metal-binding</keyword>
<evidence type="ECO:0000256" key="4">
    <source>
        <dbReference type="SAM" id="MobiDB-lite"/>
    </source>
</evidence>
<dbReference type="InterPro" id="IPR005000">
    <property type="entry name" value="Aldolase/citrate-lyase_domain"/>
</dbReference>
<accession>A0ABW8M0W9</accession>
<reference evidence="6 7" key="1">
    <citation type="submission" date="2024-11" db="EMBL/GenBank/DDBJ databases">
        <title>The Natural Products Discovery Center: Release of the First 8490 Sequenced Strains for Exploring Actinobacteria Biosynthetic Diversity.</title>
        <authorList>
            <person name="Kalkreuter E."/>
            <person name="Kautsar S.A."/>
            <person name="Yang D."/>
            <person name="Bader C.D."/>
            <person name="Teijaro C.N."/>
            <person name="Fluegel L."/>
            <person name="Davis C.M."/>
            <person name="Simpson J.R."/>
            <person name="Lauterbach L."/>
            <person name="Steele A.D."/>
            <person name="Gui C."/>
            <person name="Meng S."/>
            <person name="Li G."/>
            <person name="Viehrig K."/>
            <person name="Ye F."/>
            <person name="Su P."/>
            <person name="Kiefer A.F."/>
            <person name="Nichols A."/>
            <person name="Cepeda A.J."/>
            <person name="Yan W."/>
            <person name="Fan B."/>
            <person name="Jiang Y."/>
            <person name="Adhikari A."/>
            <person name="Zheng C.-J."/>
            <person name="Schuster L."/>
            <person name="Cowan T.M."/>
            <person name="Smanski M.J."/>
            <person name="Chevrette M.G."/>
            <person name="De Carvalho L.P.S."/>
            <person name="Shen B."/>
        </authorList>
    </citation>
    <scope>NUCLEOTIDE SEQUENCE [LARGE SCALE GENOMIC DNA]</scope>
    <source>
        <strain evidence="6 7">NPDC020863</strain>
    </source>
</reference>
<dbReference type="Pfam" id="PF03328">
    <property type="entry name" value="HpcH_HpaI"/>
    <property type="match status" value="1"/>
</dbReference>
<dbReference type="PANTHER" id="PTHR30502">
    <property type="entry name" value="2-KETO-3-DEOXY-L-RHAMNONATE ALDOLASE"/>
    <property type="match status" value="1"/>
</dbReference>
<evidence type="ECO:0000256" key="2">
    <source>
        <dbReference type="ARBA" id="ARBA00022723"/>
    </source>
</evidence>
<keyword evidence="7" id="KW-1185">Reference proteome</keyword>
<dbReference type="EMBL" id="JBJDQH010000020">
    <property type="protein sequence ID" value="MFK4271818.1"/>
    <property type="molecule type" value="Genomic_DNA"/>
</dbReference>
<dbReference type="PANTHER" id="PTHR30502:SF0">
    <property type="entry name" value="PHOSPHOENOLPYRUVATE CARBOXYLASE FAMILY PROTEIN"/>
    <property type="match status" value="1"/>
</dbReference>
<dbReference type="RefSeq" id="WP_404748539.1">
    <property type="nucleotide sequence ID" value="NZ_JBJDQH010000020.1"/>
</dbReference>
<gene>
    <name evidence="6" type="ORF">ACI2L5_44020</name>
</gene>
<dbReference type="InterPro" id="IPR015813">
    <property type="entry name" value="Pyrv/PenolPyrv_kinase-like_dom"/>
</dbReference>